<dbReference type="SUPFAM" id="SSF103481">
    <property type="entry name" value="Multidrug resistance efflux transporter EmrE"/>
    <property type="match status" value="2"/>
</dbReference>
<accession>A0A4V6ALE5</accession>
<gene>
    <name evidence="2" type="ORF">FCN74_09460</name>
</gene>
<feature type="transmembrane region" description="Helical" evidence="1">
    <location>
        <begin position="275"/>
        <end position="292"/>
    </location>
</feature>
<sequence>MIELIFSVISSTLIYVAFKSFSRFNINTLNALIVNYFTAFILGFSIQSTSIKLTEIQQFEWFWPAASLGVLFILIFYLMVMTTQKHGISVVSVASKMSLSIPVIFVIFYYGESLSILKVLGIILALVSVYLVSAKTKDGLKVNKSALLLPFAVFIGSGIIESSIKVLQNDFVPSIETPVFSASIFLFAALTGSLVFGVRFVKHKTFFRVKDIIGGIALGVPNYFSIYFIIQALRNPNLDSSIVFVINNVSIVVLSTIVGILLFKEHLLRKNKIGIGLALLSIILVALANYNLN</sequence>
<keyword evidence="1" id="KW-1133">Transmembrane helix</keyword>
<proteinExistence type="predicted"/>
<dbReference type="InterPro" id="IPR037185">
    <property type="entry name" value="EmrE-like"/>
</dbReference>
<feature type="transmembrane region" description="Helical" evidence="1">
    <location>
        <begin position="242"/>
        <end position="263"/>
    </location>
</feature>
<dbReference type="Proteomes" id="UP000306552">
    <property type="component" value="Unassembled WGS sequence"/>
</dbReference>
<feature type="transmembrane region" description="Helical" evidence="1">
    <location>
        <begin position="212"/>
        <end position="230"/>
    </location>
</feature>
<keyword evidence="1" id="KW-0472">Membrane</keyword>
<reference evidence="2 3" key="1">
    <citation type="submission" date="2019-04" db="EMBL/GenBank/DDBJ databases">
        <title>Psychroflexus halotolerans sp. nov., isolated from a marine solar saltern.</title>
        <authorList>
            <person name="Feng X."/>
        </authorList>
    </citation>
    <scope>NUCLEOTIDE SEQUENCE [LARGE SCALE GENOMIC DNA]</scope>
    <source>
        <strain evidence="2 3">WDS2C27</strain>
    </source>
</reference>
<feature type="transmembrane region" description="Helical" evidence="1">
    <location>
        <begin position="61"/>
        <end position="80"/>
    </location>
</feature>
<dbReference type="OrthoDB" id="1524053at2"/>
<feature type="transmembrane region" description="Helical" evidence="1">
    <location>
        <begin position="29"/>
        <end position="49"/>
    </location>
</feature>
<comment type="caution">
    <text evidence="2">The sequence shown here is derived from an EMBL/GenBank/DDBJ whole genome shotgun (WGS) entry which is preliminary data.</text>
</comment>
<feature type="transmembrane region" description="Helical" evidence="1">
    <location>
        <begin position="146"/>
        <end position="167"/>
    </location>
</feature>
<keyword evidence="1" id="KW-0812">Transmembrane</keyword>
<dbReference type="RefSeq" id="WP_138932341.1">
    <property type="nucleotide sequence ID" value="NZ_SWMU01000003.1"/>
</dbReference>
<evidence type="ECO:0000313" key="2">
    <source>
        <dbReference type="EMBL" id="TKS56225.1"/>
    </source>
</evidence>
<organism evidence="2 3">
    <name type="scientific">Mesohalobacter halotolerans</name>
    <dbReference type="NCBI Taxonomy" id="1883405"/>
    <lineage>
        <taxon>Bacteria</taxon>
        <taxon>Pseudomonadati</taxon>
        <taxon>Bacteroidota</taxon>
        <taxon>Flavobacteriia</taxon>
        <taxon>Flavobacteriales</taxon>
        <taxon>Flavobacteriaceae</taxon>
        <taxon>Mesohalobacter</taxon>
    </lineage>
</organism>
<evidence type="ECO:0000313" key="3">
    <source>
        <dbReference type="Proteomes" id="UP000306552"/>
    </source>
</evidence>
<name>A0A4V6ALE5_9FLAO</name>
<feature type="transmembrane region" description="Helical" evidence="1">
    <location>
        <begin position="116"/>
        <end position="134"/>
    </location>
</feature>
<dbReference type="Gene3D" id="1.10.3730.20">
    <property type="match status" value="2"/>
</dbReference>
<protein>
    <submittedName>
        <fullName evidence="2">EamA/RhaT family transporter</fullName>
    </submittedName>
</protein>
<dbReference type="AlphaFoldDB" id="A0A4V6ALE5"/>
<keyword evidence="3" id="KW-1185">Reference proteome</keyword>
<feature type="transmembrane region" description="Helical" evidence="1">
    <location>
        <begin position="179"/>
        <end position="200"/>
    </location>
</feature>
<dbReference type="EMBL" id="SWMU01000003">
    <property type="protein sequence ID" value="TKS56225.1"/>
    <property type="molecule type" value="Genomic_DNA"/>
</dbReference>
<evidence type="ECO:0000256" key="1">
    <source>
        <dbReference type="SAM" id="Phobius"/>
    </source>
</evidence>
<feature type="transmembrane region" description="Helical" evidence="1">
    <location>
        <begin position="87"/>
        <end position="110"/>
    </location>
</feature>